<feature type="active site" description="Proton donor/acceptor" evidence="7">
    <location>
        <position position="73"/>
    </location>
</feature>
<dbReference type="GO" id="GO:0009252">
    <property type="term" value="P:peptidoglycan biosynthetic process"/>
    <property type="evidence" value="ECO:0007669"/>
    <property type="project" value="UniProtKB-UniRule"/>
</dbReference>
<name>A0AAE3MKH8_9FLAO</name>
<dbReference type="EC" id="5.1.1.3" evidence="2 7"/>
<comment type="similarity">
    <text evidence="7">Belongs to the aspartate/glutamate racemases family.</text>
</comment>
<dbReference type="HAMAP" id="MF_00258">
    <property type="entry name" value="Glu_racemase"/>
    <property type="match status" value="1"/>
</dbReference>
<dbReference type="InterPro" id="IPR015942">
    <property type="entry name" value="Asp/Glu/hydantoin_racemase"/>
</dbReference>
<protein>
    <recommendedName>
        <fullName evidence="2 7">Glutamate racemase</fullName>
        <ecNumber evidence="2 7">5.1.1.3</ecNumber>
    </recommendedName>
</protein>
<reference evidence="8" key="1">
    <citation type="submission" date="2022-11" db="EMBL/GenBank/DDBJ databases">
        <title>The characterization of three novel Bacteroidetes species and genomic analysis of their roles in tidal elemental geochemical cycles.</title>
        <authorList>
            <person name="Ma K.-J."/>
        </authorList>
    </citation>
    <scope>NUCLEOTIDE SEQUENCE</scope>
    <source>
        <strain evidence="8">M415</strain>
    </source>
</reference>
<evidence type="ECO:0000256" key="2">
    <source>
        <dbReference type="ARBA" id="ARBA00013090"/>
    </source>
</evidence>
<dbReference type="PANTHER" id="PTHR21198">
    <property type="entry name" value="GLUTAMATE RACEMASE"/>
    <property type="match status" value="1"/>
</dbReference>
<dbReference type="InterPro" id="IPR004391">
    <property type="entry name" value="Glu_race"/>
</dbReference>
<dbReference type="InterPro" id="IPR001920">
    <property type="entry name" value="Asp/Glu_race"/>
</dbReference>
<evidence type="ECO:0000256" key="7">
    <source>
        <dbReference type="HAMAP-Rule" id="MF_00258"/>
    </source>
</evidence>
<evidence type="ECO:0000256" key="4">
    <source>
        <dbReference type="ARBA" id="ARBA00022984"/>
    </source>
</evidence>
<keyword evidence="5 7" id="KW-0413">Isomerase</keyword>
<sequence>MNTNPIGIFDSGLGGLSVWKDIQKLLPNEEFYYLADSRNAPYGDKSPEEILRLSIKNTEFLLNLNCKLIVVACNTATTNAIGYLREHYAVPFIGIEPAIKPAALHTKTGKVGVLATKGTLGSTLFHHTARNHAAGITIIDQIGTGLVPLIEEGKATSETTRKLLIKYLTPMLDAGVDQIVLGCTHYPFLMPLLKELLPANINVLDCGLAVARQTQKVLEEKQLLNSSPNPGLSHFYTNKSPDILKKMLKQLNAQGEAKFVDF</sequence>
<dbReference type="PROSITE" id="PS00924">
    <property type="entry name" value="ASP_GLU_RACEMASE_2"/>
    <property type="match status" value="1"/>
</dbReference>
<accession>A0AAE3MKH8</accession>
<feature type="binding site" evidence="7">
    <location>
        <begin position="42"/>
        <end position="43"/>
    </location>
    <ligand>
        <name>substrate</name>
    </ligand>
</feature>
<feature type="binding site" evidence="7">
    <location>
        <begin position="10"/>
        <end position="11"/>
    </location>
    <ligand>
        <name>substrate</name>
    </ligand>
</feature>
<dbReference type="SUPFAM" id="SSF53681">
    <property type="entry name" value="Aspartate/glutamate racemase"/>
    <property type="match status" value="2"/>
</dbReference>
<dbReference type="GO" id="GO:0008360">
    <property type="term" value="P:regulation of cell shape"/>
    <property type="evidence" value="ECO:0007669"/>
    <property type="project" value="UniProtKB-KW"/>
</dbReference>
<evidence type="ECO:0000256" key="5">
    <source>
        <dbReference type="ARBA" id="ARBA00023235"/>
    </source>
</evidence>
<dbReference type="EMBL" id="JAPFQP010000001">
    <property type="protein sequence ID" value="MCX2719104.1"/>
    <property type="molecule type" value="Genomic_DNA"/>
</dbReference>
<dbReference type="Proteomes" id="UP001207116">
    <property type="component" value="Unassembled WGS sequence"/>
</dbReference>
<dbReference type="AlphaFoldDB" id="A0AAE3MKH8"/>
<dbReference type="InterPro" id="IPR018187">
    <property type="entry name" value="Asp/Glu_racemase_AS_1"/>
</dbReference>
<evidence type="ECO:0000313" key="9">
    <source>
        <dbReference type="Proteomes" id="UP001207116"/>
    </source>
</evidence>
<comment type="catalytic activity">
    <reaction evidence="1 7">
        <text>L-glutamate = D-glutamate</text>
        <dbReference type="Rhea" id="RHEA:12813"/>
        <dbReference type="ChEBI" id="CHEBI:29985"/>
        <dbReference type="ChEBI" id="CHEBI:29986"/>
        <dbReference type="EC" id="5.1.1.3"/>
    </reaction>
</comment>
<evidence type="ECO:0000313" key="8">
    <source>
        <dbReference type="EMBL" id="MCX2719104.1"/>
    </source>
</evidence>
<feature type="binding site" evidence="7">
    <location>
        <begin position="184"/>
        <end position="185"/>
    </location>
    <ligand>
        <name>substrate</name>
    </ligand>
</feature>
<evidence type="ECO:0000256" key="3">
    <source>
        <dbReference type="ARBA" id="ARBA00022960"/>
    </source>
</evidence>
<comment type="caution">
    <text evidence="8">The sequence shown here is derived from an EMBL/GenBank/DDBJ whole genome shotgun (WGS) entry which is preliminary data.</text>
</comment>
<comment type="function">
    <text evidence="7">Provides the (R)-glutamate required for cell wall biosynthesis.</text>
</comment>
<dbReference type="InterPro" id="IPR033134">
    <property type="entry name" value="Asp/Glu_racemase_AS_2"/>
</dbReference>
<evidence type="ECO:0000256" key="6">
    <source>
        <dbReference type="ARBA" id="ARBA00023316"/>
    </source>
</evidence>
<dbReference type="RefSeq" id="WP_266011550.1">
    <property type="nucleotide sequence ID" value="NZ_JAPFQP010000001.1"/>
</dbReference>
<dbReference type="NCBIfam" id="TIGR00067">
    <property type="entry name" value="glut_race"/>
    <property type="match status" value="1"/>
</dbReference>
<feature type="binding site" evidence="7">
    <location>
        <begin position="74"/>
        <end position="75"/>
    </location>
    <ligand>
        <name>substrate</name>
    </ligand>
</feature>
<dbReference type="Gene3D" id="3.40.50.1860">
    <property type="match status" value="2"/>
</dbReference>
<keyword evidence="6 7" id="KW-0961">Cell wall biogenesis/degradation</keyword>
<dbReference type="FunFam" id="3.40.50.1860:FF:000001">
    <property type="entry name" value="Glutamate racemase"/>
    <property type="match status" value="1"/>
</dbReference>
<keyword evidence="9" id="KW-1185">Reference proteome</keyword>
<dbReference type="PANTHER" id="PTHR21198:SF3">
    <property type="entry name" value="GLUTAMATE RACEMASE"/>
    <property type="match status" value="1"/>
</dbReference>
<dbReference type="PROSITE" id="PS00923">
    <property type="entry name" value="ASP_GLU_RACEMASE_1"/>
    <property type="match status" value="1"/>
</dbReference>
<feature type="active site" description="Proton donor/acceptor" evidence="7">
    <location>
        <position position="183"/>
    </location>
</feature>
<comment type="pathway">
    <text evidence="7">Cell wall biogenesis; peptidoglycan biosynthesis.</text>
</comment>
<organism evidence="8 9">
    <name type="scientific">Lentiprolixibacter aurantiacus</name>
    <dbReference type="NCBI Taxonomy" id="2993939"/>
    <lineage>
        <taxon>Bacteria</taxon>
        <taxon>Pseudomonadati</taxon>
        <taxon>Bacteroidota</taxon>
        <taxon>Flavobacteriia</taxon>
        <taxon>Flavobacteriales</taxon>
        <taxon>Flavobacteriaceae</taxon>
        <taxon>Lentiprolixibacter</taxon>
    </lineage>
</organism>
<dbReference type="GO" id="GO:0071555">
    <property type="term" value="P:cell wall organization"/>
    <property type="evidence" value="ECO:0007669"/>
    <property type="project" value="UniProtKB-KW"/>
</dbReference>
<evidence type="ECO:0000256" key="1">
    <source>
        <dbReference type="ARBA" id="ARBA00001602"/>
    </source>
</evidence>
<proteinExistence type="inferred from homology"/>
<keyword evidence="4 7" id="KW-0573">Peptidoglycan synthesis</keyword>
<gene>
    <name evidence="7 8" type="primary">murI</name>
    <name evidence="8" type="ORF">OO016_05785</name>
</gene>
<keyword evidence="3 7" id="KW-0133">Cell shape</keyword>
<dbReference type="Pfam" id="PF01177">
    <property type="entry name" value="Asp_Glu_race"/>
    <property type="match status" value="1"/>
</dbReference>
<dbReference type="GO" id="GO:0008881">
    <property type="term" value="F:glutamate racemase activity"/>
    <property type="evidence" value="ECO:0007669"/>
    <property type="project" value="UniProtKB-UniRule"/>
</dbReference>